<sequence>MAFAFLSSDFFNVQNRDSSAPSPVMPATPRDPLPRPAVPGTSFFACNSSPNVNTTNLPSFPHDSPSFPSAASDTVRYIPRSFVYSTPVNPNTFGAIHDSGYTSLSSRTPNYHLPSTPATSSSCESPTKPTPCETYLKLYESGDLEARKGSTNSWELQCIVCDKWIRTSVPCRRALSIPNHFSNLESHCQSSNCLSRPCRASTAPPAPSPRKAATTSASAIPTDLSDDNDEEEEEEFRFQYGRSSSLPPEALSNAPPTPSPMLIVQMCPGSPLDWPIDVGPFMETFPFHRIGIQQGSLSFNVEIHDRGTKVIAFSKHCTGEARLNGCCSHCAKIPAEVQRLVDLAVQADSRVNHRYLSWSQIRSLLADRTEEVRKWRLKSLNSARNFATAVRKLADYKRFMDAVAEMNIPRLHQLVSVGLRRGSSPSAIIRMMQSALEGVYRPRPILDSRTLDIALMVYRLGGRKLLYAVNHGLGLPSLRTLRNHMAFTKIMPTVGTISVEDIIHNIREVVLKPREAAATPQPPRGISLLIDEVALEERACHFRHNNSIGGLCWRHSPKVDLQLKTYNDALKIAAKIKAEEVHLGKEMTVVSVSCFGESGTYPILALPTCKFVGPAESSMIYETVTAAWLEHAAAKVGMPWSWSTDGESSRRRAGYDQFVRHKLGPTSPIFGTLASMAGLNIFTGIHSITLDFDYKHVFKRLCTLIRSAAGMALCNGRIINPAVLTRFLARLPDQSDDSVRKLLFPDDPQDVPRAVELMEAIIELIACDFGQVDANTAADLDSIRLLALILKSILAPFITPDMSLTEQMTHLSTYAHLTFTLFRMNRLTFMSNQLYGDSQSMIKNAFFCLAKQQKLDPTQPFYLFQVGDDPLERLFGKLRMLGGHNSAMSYAQAIERLGHACDLQAVYLRQPDLDQGQRRISMKRSEGVDHLNMVSWTGHAIAGDCHILSAWDEGSKIARGIFEKLRFPPQSYNYAAIFSNPEIDMLRPFGDGKYPGVESDTDRSMIVPKATSATSPSSTPSPSTSTSAPSTSTSDPSTSATPTPSTAPFKDSTAANPSDETTATHDDDDDIDDQGDGIPFEDTLDEVPELALPSGRGVDPNDYISVEGKWVHKQRICRVVINADFEPKSTERLKRVRGHTKVNAKKRDDVNPEALLGANTFIVGDPFFTLLRTDQTLSLAVVRSTAIHEDGISRGSILAPTIRNPMAKVKLSGQVLSLTMIPTLDDNLPQSESALVRPRPPSHEDLRSPDWISEEKSPWSWIFNGRFLKVDSAIAGTKQTTEKVVIVSIPGVLTELVNHRPVDAVPRLGECAYAINSEGRSWELDDGPMGAVCELLWDVVVKEKITLTSITSVKKTADFPYAFDNGKPALICQEGTQQLIQQHDNKVQRICHLCGERPGNWRAHISTHILRCIRGVKEALRMPHLIPAQIGTSLPCGFCAFSGKPECEVHIRKKGPTTHVETNCAMVSAFNYKPAEQGSRATPCRNVPVVCKLCFPDVPRPGQAQRAQWRYNMPEHLSTAHPEYSSPLSPGGTRLPHEVWESMKVDTTEELALGIPDASIPAVFEDVAGPDEGLDRANVVGRKRGRKTAPGTSQRRKVAA</sequence>
<accession>A0A8H6Z153</accession>
<protein>
    <submittedName>
        <fullName evidence="2">Uncharacterized protein</fullName>
    </submittedName>
</protein>
<dbReference type="EMBL" id="JACAZI010000002">
    <property type="protein sequence ID" value="KAF7368524.1"/>
    <property type="molecule type" value="Genomic_DNA"/>
</dbReference>
<feature type="compositionally biased region" description="Low complexity" evidence="1">
    <location>
        <begin position="199"/>
        <end position="219"/>
    </location>
</feature>
<feature type="compositionally biased region" description="Acidic residues" evidence="1">
    <location>
        <begin position="224"/>
        <end position="235"/>
    </location>
</feature>
<evidence type="ECO:0000313" key="2">
    <source>
        <dbReference type="EMBL" id="KAF7368524.1"/>
    </source>
</evidence>
<feature type="region of interest" description="Disordered" evidence="1">
    <location>
        <begin position="1568"/>
        <end position="1600"/>
    </location>
</feature>
<dbReference type="OrthoDB" id="2906821at2759"/>
<name>A0A8H6Z153_9AGAR</name>
<proteinExistence type="predicted"/>
<feature type="region of interest" description="Disordered" evidence="1">
    <location>
        <begin position="199"/>
        <end position="255"/>
    </location>
</feature>
<feature type="region of interest" description="Disordered" evidence="1">
    <location>
        <begin position="1231"/>
        <end position="1250"/>
    </location>
</feature>
<comment type="caution">
    <text evidence="2">The sequence shown here is derived from an EMBL/GenBank/DDBJ whole genome shotgun (WGS) entry which is preliminary data.</text>
</comment>
<feature type="compositionally biased region" description="Basic and acidic residues" evidence="1">
    <location>
        <begin position="1241"/>
        <end position="1250"/>
    </location>
</feature>
<dbReference type="Proteomes" id="UP000620124">
    <property type="component" value="Unassembled WGS sequence"/>
</dbReference>
<feature type="region of interest" description="Disordered" evidence="1">
    <location>
        <begin position="1010"/>
        <end position="1081"/>
    </location>
</feature>
<reference evidence="2" key="1">
    <citation type="submission" date="2020-05" db="EMBL/GenBank/DDBJ databases">
        <title>Mycena genomes resolve the evolution of fungal bioluminescence.</title>
        <authorList>
            <person name="Tsai I.J."/>
        </authorList>
    </citation>
    <scope>NUCLEOTIDE SEQUENCE</scope>
    <source>
        <strain evidence="2">CCC161011</strain>
    </source>
</reference>
<evidence type="ECO:0000313" key="3">
    <source>
        <dbReference type="Proteomes" id="UP000620124"/>
    </source>
</evidence>
<organism evidence="2 3">
    <name type="scientific">Mycena venus</name>
    <dbReference type="NCBI Taxonomy" id="2733690"/>
    <lineage>
        <taxon>Eukaryota</taxon>
        <taxon>Fungi</taxon>
        <taxon>Dikarya</taxon>
        <taxon>Basidiomycota</taxon>
        <taxon>Agaricomycotina</taxon>
        <taxon>Agaricomycetes</taxon>
        <taxon>Agaricomycetidae</taxon>
        <taxon>Agaricales</taxon>
        <taxon>Marasmiineae</taxon>
        <taxon>Mycenaceae</taxon>
        <taxon>Mycena</taxon>
    </lineage>
</organism>
<feature type="compositionally biased region" description="Low complexity" evidence="1">
    <location>
        <begin position="1010"/>
        <end position="1048"/>
    </location>
</feature>
<keyword evidence="3" id="KW-1185">Reference proteome</keyword>
<feature type="compositionally biased region" description="Acidic residues" evidence="1">
    <location>
        <begin position="1066"/>
        <end position="1075"/>
    </location>
</feature>
<evidence type="ECO:0000256" key="1">
    <source>
        <dbReference type="SAM" id="MobiDB-lite"/>
    </source>
</evidence>
<gene>
    <name evidence="2" type="ORF">MVEN_00175700</name>
</gene>